<dbReference type="Pfam" id="PF01636">
    <property type="entry name" value="APH"/>
    <property type="match status" value="1"/>
</dbReference>
<dbReference type="Proteomes" id="UP000026941">
    <property type="component" value="Unassembled WGS sequence"/>
</dbReference>
<comment type="caution">
    <text evidence="2">The sequence shown here is derived from an EMBL/GenBank/DDBJ whole genome shotgun (WGS) entry which is preliminary data.</text>
</comment>
<protein>
    <recommendedName>
        <fullName evidence="1">Aminoglycoside phosphotransferase domain-containing protein</fullName>
    </recommendedName>
</protein>
<evidence type="ECO:0000313" key="3">
    <source>
        <dbReference type="Proteomes" id="UP000026941"/>
    </source>
</evidence>
<proteinExistence type="predicted"/>
<dbReference type="RefSeq" id="WP_042477481.1">
    <property type="nucleotide sequence ID" value="NZ_BAYX01000029.1"/>
</dbReference>
<evidence type="ECO:0000313" key="2">
    <source>
        <dbReference type="EMBL" id="GAJ97019.1"/>
    </source>
</evidence>
<dbReference type="Gene3D" id="3.90.1200.10">
    <property type="match status" value="1"/>
</dbReference>
<sequence>MEINRYGYAARPEQAAYSAWSQVLFANLARSRERIASAGLFDVGLVDAVQHEVTARRGEIDSIDATPFLHDTTTKNVIVTGEGAFSGIVDVDDLCFGDPRYPAALTLAALMAYGGPASYVSAWLRHAGHADDWLFRLYTSVLLLDLMAEHGNIFNGNETPSDPAVRATMQLALEYNLDLACRVQS</sequence>
<evidence type="ECO:0000259" key="1">
    <source>
        <dbReference type="Pfam" id="PF01636"/>
    </source>
</evidence>
<dbReference type="SUPFAM" id="SSF56112">
    <property type="entry name" value="Protein kinase-like (PK-like)"/>
    <property type="match status" value="1"/>
</dbReference>
<dbReference type="InterPro" id="IPR011009">
    <property type="entry name" value="Kinase-like_dom_sf"/>
</dbReference>
<feature type="domain" description="Aminoglycoside phosphotransferase" evidence="1">
    <location>
        <begin position="68"/>
        <end position="133"/>
    </location>
</feature>
<accession>A0AA87QIC7</accession>
<reference evidence="2 3" key="1">
    <citation type="submission" date="2014-05" db="EMBL/GenBank/DDBJ databases">
        <title>Whole genome shotgun sequence of Rhizobium rhizogenes NBRC 13257.</title>
        <authorList>
            <person name="Katano-Makiyama Y."/>
            <person name="Hosoyama A."/>
            <person name="Hashimoto M."/>
            <person name="Hosoyama Y."/>
            <person name="Noguchi M."/>
            <person name="Tsuchikane K."/>
            <person name="Kimura A."/>
            <person name="Ohji S."/>
            <person name="Ichikawa N."/>
            <person name="Yamazoe A."/>
            <person name="Fujita N."/>
        </authorList>
    </citation>
    <scope>NUCLEOTIDE SEQUENCE [LARGE SCALE GENOMIC DNA]</scope>
    <source>
        <strain evidence="2 3">NBRC 13257</strain>
    </source>
</reference>
<dbReference type="InterPro" id="IPR002575">
    <property type="entry name" value="Aminoglycoside_PTrfase"/>
</dbReference>
<name>A0AA87QIC7_RHIRH</name>
<dbReference type="EMBL" id="BAYX01000029">
    <property type="protein sequence ID" value="GAJ97019.1"/>
    <property type="molecule type" value="Genomic_DNA"/>
</dbReference>
<organism evidence="2 3">
    <name type="scientific">Rhizobium rhizogenes NBRC 13257</name>
    <dbReference type="NCBI Taxonomy" id="1220581"/>
    <lineage>
        <taxon>Bacteria</taxon>
        <taxon>Pseudomonadati</taxon>
        <taxon>Pseudomonadota</taxon>
        <taxon>Alphaproteobacteria</taxon>
        <taxon>Hyphomicrobiales</taxon>
        <taxon>Rhizobiaceae</taxon>
        <taxon>Rhizobium/Agrobacterium group</taxon>
        <taxon>Rhizobium</taxon>
    </lineage>
</organism>
<dbReference type="AlphaFoldDB" id="A0AA87QIC7"/>
<gene>
    <name evidence="2" type="ORF">RRH01S_29_00470</name>
</gene>